<reference evidence="1 2" key="1">
    <citation type="submission" date="2016-12" db="EMBL/GenBank/DDBJ databases">
        <title>Complete genome sequence of Microbacterium aurum KACC 15219.</title>
        <authorList>
            <person name="Jung Y."/>
            <person name="Shin J.-H."/>
            <person name="Lee Y.-J."/>
            <person name="Yi H."/>
            <person name="Bahn Y.-S."/>
            <person name="Kim J.F."/>
            <person name="Lee D.-W."/>
        </authorList>
    </citation>
    <scope>NUCLEOTIDE SEQUENCE [LARGE SCALE GENOMIC DNA]</scope>
    <source>
        <strain evidence="1 2">KACC 15219</strain>
    </source>
</reference>
<evidence type="ECO:0000313" key="1">
    <source>
        <dbReference type="EMBL" id="APZ34515.1"/>
    </source>
</evidence>
<dbReference type="EMBL" id="CP018762">
    <property type="protein sequence ID" value="APZ34515.1"/>
    <property type="molecule type" value="Genomic_DNA"/>
</dbReference>
<accession>A0A1P8U8X7</accession>
<organism evidence="1 2">
    <name type="scientific">Microbacterium aurum</name>
    <dbReference type="NCBI Taxonomy" id="36805"/>
    <lineage>
        <taxon>Bacteria</taxon>
        <taxon>Bacillati</taxon>
        <taxon>Actinomycetota</taxon>
        <taxon>Actinomycetes</taxon>
        <taxon>Micrococcales</taxon>
        <taxon>Microbacteriaceae</taxon>
        <taxon>Microbacterium</taxon>
    </lineage>
</organism>
<dbReference type="Proteomes" id="UP000187185">
    <property type="component" value="Chromosome"/>
</dbReference>
<protein>
    <submittedName>
        <fullName evidence="1">Uncharacterized protein</fullName>
    </submittedName>
</protein>
<keyword evidence="2" id="KW-1185">Reference proteome</keyword>
<evidence type="ECO:0000313" key="2">
    <source>
        <dbReference type="Proteomes" id="UP000187185"/>
    </source>
</evidence>
<dbReference type="KEGG" id="maur:BOH66_09910"/>
<dbReference type="AlphaFoldDB" id="A0A1P8U8X7"/>
<sequence length="120" mass="12583">MMIDLNSTDHDGETVALLEDVSGGTLSRGRMALAYEPEAGLCAQARVASIREDLGIAYLQVDWRSMKRMGDESGGFQITKHDWVMSASASASVGRDVHVRSSGRLAGRMALGGAANAGGA</sequence>
<proteinExistence type="predicted"/>
<gene>
    <name evidence="1" type="ORF">BOH66_09910</name>
</gene>
<name>A0A1P8U8X7_9MICO</name>